<keyword evidence="3" id="KW-1185">Reference proteome</keyword>
<dbReference type="EMBL" id="CAJVPK010000411">
    <property type="protein sequence ID" value="CAG8506824.1"/>
    <property type="molecule type" value="Genomic_DNA"/>
</dbReference>
<comment type="caution">
    <text evidence="2">The sequence shown here is derived from an EMBL/GenBank/DDBJ whole genome shotgun (WGS) entry which is preliminary data.</text>
</comment>
<dbReference type="Gene3D" id="3.80.10.10">
    <property type="entry name" value="Ribonuclease Inhibitor"/>
    <property type="match status" value="1"/>
</dbReference>
<dbReference type="Pfam" id="PF12937">
    <property type="entry name" value="F-box-like"/>
    <property type="match status" value="1"/>
</dbReference>
<gene>
    <name evidence="2" type="ORF">DEBURN_LOCUS4968</name>
</gene>
<dbReference type="Proteomes" id="UP000789706">
    <property type="component" value="Unassembled WGS sequence"/>
</dbReference>
<dbReference type="OrthoDB" id="2306823at2759"/>
<dbReference type="SUPFAM" id="SSF52047">
    <property type="entry name" value="RNI-like"/>
    <property type="match status" value="1"/>
</dbReference>
<evidence type="ECO:0000313" key="3">
    <source>
        <dbReference type="Proteomes" id="UP000789706"/>
    </source>
</evidence>
<dbReference type="InterPro" id="IPR036047">
    <property type="entry name" value="F-box-like_dom_sf"/>
</dbReference>
<dbReference type="InterPro" id="IPR001810">
    <property type="entry name" value="F-box_dom"/>
</dbReference>
<evidence type="ECO:0000313" key="2">
    <source>
        <dbReference type="EMBL" id="CAG8506824.1"/>
    </source>
</evidence>
<name>A0A9N9F388_9GLOM</name>
<protein>
    <submittedName>
        <fullName evidence="2">4094_t:CDS:1</fullName>
    </submittedName>
</protein>
<proteinExistence type="predicted"/>
<organism evidence="2 3">
    <name type="scientific">Diversispora eburnea</name>
    <dbReference type="NCBI Taxonomy" id="1213867"/>
    <lineage>
        <taxon>Eukaryota</taxon>
        <taxon>Fungi</taxon>
        <taxon>Fungi incertae sedis</taxon>
        <taxon>Mucoromycota</taxon>
        <taxon>Glomeromycotina</taxon>
        <taxon>Glomeromycetes</taxon>
        <taxon>Diversisporales</taxon>
        <taxon>Diversisporaceae</taxon>
        <taxon>Diversispora</taxon>
    </lineage>
</organism>
<dbReference type="SUPFAM" id="SSF81383">
    <property type="entry name" value="F-box domain"/>
    <property type="match status" value="1"/>
</dbReference>
<dbReference type="AlphaFoldDB" id="A0A9N9F388"/>
<accession>A0A9N9F388</accession>
<reference evidence="2" key="1">
    <citation type="submission" date="2021-06" db="EMBL/GenBank/DDBJ databases">
        <authorList>
            <person name="Kallberg Y."/>
            <person name="Tangrot J."/>
            <person name="Rosling A."/>
        </authorList>
    </citation>
    <scope>NUCLEOTIDE SEQUENCE</scope>
    <source>
        <strain evidence="2">AZ414A</strain>
    </source>
</reference>
<feature type="domain" description="F-box" evidence="1">
    <location>
        <begin position="6"/>
        <end position="52"/>
    </location>
</feature>
<sequence length="534" mass="62434">MLTKTFESLPNECLREIFSFIEKDGQSLFSCLFVSRLWCKHVVPILWRNPFRHFHSLTSTYSYTLCRTLLSGLNENEQKIMFPYDISQYNFSKPIFKYTEHLEKLSFREIETAADSWIQHEQNNCTNEPCRIQLIMGAIVQLIMRTGRRLKELKLCSGYVCLDIKEGLKFNNSDLGFTNLNKLVIEIEHIKMIPNLIKLWKIFPNLCKNLHELVYIIYEEDILDNNITDSLSEILSSQKNLNRFSLELSESDIFRSEDSNENYKIQVGGIMSALYSRKESLNSLSLNFINFSATNLEGITELTKLETLEIYNCSGISKKNHNKFLRSSFFLKKLIWEDNDPLDREILLALLGKSGRTLINFGTDELSMETIQTITRLCPNIKEFTLVYHDQELDAFLNYFKGSKINQLNVESSNFIYEDDRPINVLTFLGEYIPPNLEILKLNSKFDSFSFEKLLSNYSISSSKSMQTIHIEVFLEEIIKYIEIIFDYVKLGNVLKKLVIPPIQWKDNELNFIDKIKEFGKQYTISFSEVWSDQ</sequence>
<evidence type="ECO:0000259" key="1">
    <source>
        <dbReference type="Pfam" id="PF12937"/>
    </source>
</evidence>
<dbReference type="InterPro" id="IPR032675">
    <property type="entry name" value="LRR_dom_sf"/>
</dbReference>